<reference evidence="4 5" key="1">
    <citation type="journal article" date="2023" name="BMC Biotechnol.">
        <title>Vitis rotundifolia cv Carlos genome sequencing.</title>
        <authorList>
            <person name="Huff M."/>
            <person name="Hulse-Kemp A."/>
            <person name="Scheffler B."/>
            <person name="Youngblood R."/>
            <person name="Simpson S."/>
            <person name="Babiker E."/>
            <person name="Staton M."/>
        </authorList>
    </citation>
    <scope>NUCLEOTIDE SEQUENCE [LARGE SCALE GENOMIC DNA]</scope>
    <source>
        <tissue evidence="4">Leaf</tissue>
    </source>
</reference>
<keyword evidence="2" id="KW-0479">Metal-binding</keyword>
<dbReference type="Proteomes" id="UP001168098">
    <property type="component" value="Unassembled WGS sequence"/>
</dbReference>
<dbReference type="GO" id="GO:0046872">
    <property type="term" value="F:metal ion binding"/>
    <property type="evidence" value="ECO:0007669"/>
    <property type="project" value="UniProtKB-KW"/>
</dbReference>
<dbReference type="InterPro" id="IPR027806">
    <property type="entry name" value="HARBI1_dom"/>
</dbReference>
<evidence type="ECO:0000259" key="3">
    <source>
        <dbReference type="Pfam" id="PF13359"/>
    </source>
</evidence>
<organism evidence="4 5">
    <name type="scientific">Vitis rotundifolia</name>
    <name type="common">Muscadine grape</name>
    <dbReference type="NCBI Taxonomy" id="103349"/>
    <lineage>
        <taxon>Eukaryota</taxon>
        <taxon>Viridiplantae</taxon>
        <taxon>Streptophyta</taxon>
        <taxon>Embryophyta</taxon>
        <taxon>Tracheophyta</taxon>
        <taxon>Spermatophyta</taxon>
        <taxon>Magnoliopsida</taxon>
        <taxon>eudicotyledons</taxon>
        <taxon>Gunneridae</taxon>
        <taxon>Pentapetalae</taxon>
        <taxon>rosids</taxon>
        <taxon>Vitales</taxon>
        <taxon>Vitaceae</taxon>
        <taxon>Viteae</taxon>
        <taxon>Vitis</taxon>
    </lineage>
</organism>
<proteinExistence type="predicted"/>
<dbReference type="EMBL" id="JARBHA010000016">
    <property type="protein sequence ID" value="KAJ9679215.1"/>
    <property type="molecule type" value="Genomic_DNA"/>
</dbReference>
<dbReference type="AlphaFoldDB" id="A0AA38YYT5"/>
<evidence type="ECO:0000313" key="5">
    <source>
        <dbReference type="Proteomes" id="UP001168098"/>
    </source>
</evidence>
<sequence length="137" mass="16127">MTPYHNIRYWLSDFCSGGKVVGKEEIFNQCHARLKNVIERVFGVVKVCFPILKRMTPYSFTTQTKIVMVCFSIHNFLQQILVANRLFFEYDNKVKLESDNANQNQNSTTSNFFAASDQEFMQQFRNQITNELFQVFN</sequence>
<name>A0AA38YYT5_VITRO</name>
<comment type="caution">
    <text evidence="4">The sequence shown here is derived from an EMBL/GenBank/DDBJ whole genome shotgun (WGS) entry which is preliminary data.</text>
</comment>
<evidence type="ECO:0000313" key="4">
    <source>
        <dbReference type="EMBL" id="KAJ9679215.1"/>
    </source>
</evidence>
<accession>A0AA38YYT5</accession>
<keyword evidence="5" id="KW-1185">Reference proteome</keyword>
<evidence type="ECO:0000256" key="2">
    <source>
        <dbReference type="ARBA" id="ARBA00022723"/>
    </source>
</evidence>
<feature type="domain" description="DDE Tnp4" evidence="3">
    <location>
        <begin position="17"/>
        <end position="75"/>
    </location>
</feature>
<comment type="cofactor">
    <cofactor evidence="1">
        <name>a divalent metal cation</name>
        <dbReference type="ChEBI" id="CHEBI:60240"/>
    </cofactor>
</comment>
<evidence type="ECO:0000256" key="1">
    <source>
        <dbReference type="ARBA" id="ARBA00001968"/>
    </source>
</evidence>
<protein>
    <recommendedName>
        <fullName evidence="3">DDE Tnp4 domain-containing protein</fullName>
    </recommendedName>
</protein>
<dbReference type="Pfam" id="PF13359">
    <property type="entry name" value="DDE_Tnp_4"/>
    <property type="match status" value="1"/>
</dbReference>
<gene>
    <name evidence="4" type="ORF">PVL29_021220</name>
</gene>